<evidence type="ECO:0000256" key="1">
    <source>
        <dbReference type="ARBA" id="ARBA00008834"/>
    </source>
</evidence>
<dbReference type="EMBL" id="CP065053">
    <property type="protein sequence ID" value="QPI47921.1"/>
    <property type="molecule type" value="Genomic_DNA"/>
</dbReference>
<dbReference type="Pfam" id="PF00295">
    <property type="entry name" value="Glyco_hydro_28"/>
    <property type="match status" value="1"/>
</dbReference>
<evidence type="ECO:0000256" key="4">
    <source>
        <dbReference type="RuleBase" id="RU361169"/>
    </source>
</evidence>
<evidence type="ECO:0000256" key="2">
    <source>
        <dbReference type="ARBA" id="ARBA00022801"/>
    </source>
</evidence>
<dbReference type="InterPro" id="IPR000743">
    <property type="entry name" value="Glyco_hydro_28"/>
</dbReference>
<keyword evidence="3 4" id="KW-0326">Glycosidase</keyword>
<evidence type="ECO:0000313" key="7">
    <source>
        <dbReference type="Proteomes" id="UP000662888"/>
    </source>
</evidence>
<evidence type="ECO:0000256" key="5">
    <source>
        <dbReference type="SAM" id="SignalP"/>
    </source>
</evidence>
<dbReference type="GO" id="GO:0016787">
    <property type="term" value="F:hydrolase activity"/>
    <property type="evidence" value="ECO:0007669"/>
    <property type="project" value="UniProtKB-KW"/>
</dbReference>
<dbReference type="InterPro" id="IPR051801">
    <property type="entry name" value="GH28_Enzymes"/>
</dbReference>
<dbReference type="InterPro" id="IPR011050">
    <property type="entry name" value="Pectin_lyase_fold/virulence"/>
</dbReference>
<keyword evidence="5" id="KW-0732">Signal</keyword>
<reference evidence="6 7" key="1">
    <citation type="submission" date="2020-11" db="EMBL/GenBank/DDBJ databases">
        <authorList>
            <person name="Sun Q."/>
        </authorList>
    </citation>
    <scope>NUCLEOTIDE SEQUENCE [LARGE SCALE GENOMIC DNA]</scope>
    <source>
        <strain evidence="6 7">P8398</strain>
    </source>
</reference>
<dbReference type="PANTHER" id="PTHR31339">
    <property type="entry name" value="PECTIN LYASE-RELATED"/>
    <property type="match status" value="1"/>
</dbReference>
<proteinExistence type="inferred from homology"/>
<gene>
    <name evidence="6" type="ORF">IV454_20400</name>
</gene>
<keyword evidence="7" id="KW-1185">Reference proteome</keyword>
<dbReference type="Gene3D" id="2.160.20.10">
    <property type="entry name" value="Single-stranded right-handed beta-helix, Pectin lyase-like"/>
    <property type="match status" value="1"/>
</dbReference>
<evidence type="ECO:0000256" key="3">
    <source>
        <dbReference type="ARBA" id="ARBA00023295"/>
    </source>
</evidence>
<dbReference type="PROSITE" id="PS00502">
    <property type="entry name" value="POLYGALACTURONASE"/>
    <property type="match status" value="1"/>
</dbReference>
<dbReference type="InterPro" id="IPR006311">
    <property type="entry name" value="TAT_signal"/>
</dbReference>
<organism evidence="6 7">
    <name type="scientific">Massilia antarctica</name>
    <dbReference type="NCBI Taxonomy" id="2765360"/>
    <lineage>
        <taxon>Bacteria</taxon>
        <taxon>Pseudomonadati</taxon>
        <taxon>Pseudomonadota</taxon>
        <taxon>Betaproteobacteria</taxon>
        <taxon>Burkholderiales</taxon>
        <taxon>Oxalobacteraceae</taxon>
        <taxon>Telluria group</taxon>
        <taxon>Massilia</taxon>
    </lineage>
</organism>
<dbReference type="SMART" id="SM00710">
    <property type="entry name" value="PbH1"/>
    <property type="match status" value="2"/>
</dbReference>
<feature type="signal peptide" evidence="5">
    <location>
        <begin position="1"/>
        <end position="34"/>
    </location>
</feature>
<sequence length="606" mass="64829">MNKHPIDTRRRALLRGAGAAGLALGGGIALPARAGDQPSDPWQKAQAIAASFKTPLAFRKQDFPITAHGARPCKVTSVKGYTGHHETGMVATPAAGAHDCYPAIRAAIAACARAGGGRVVIPAGAWLCKGPIVLRSNVHVHLKSGAHVFFSNDPDDFARYGEVDCGPNGKLTLSRWQSNDCLNYSPLVYAHKQNNIALTGEDWTSILDGQGGVPLHGGDCWWDWKSKRGGAAEPRSQVALNPANPASILAMAPELDADQVKLIEGDGSRWRSDEIYLPSLSEAGVPAGKRVFGRGHYLRPCMIEFIDCSGVLLKGYQVNQAPFWQHHPVACRNLEMRKVHMDSMGPNSDGFDPEACDNVLVEDCTFNTGDDCIAIKAGKNLDTQYGPTRNVLIQNCIMNSGHGGVTLGSEMSGGIEHVYAQDIEFRNVNWATSPLATAIRMKANMNRGGFLKHFYVRNVTMPNGVQTTPQFYNPLPGSPIAPKTVSSSAGAVITIDCDYMPTADNVRTRPPVVSDVHISNVKVGNVKTGAGTFSCYQAIMLLGPVAFDYNGNDPSLIVPITGISITDCDFGTPANAGNPWFAYNVKSATLTNVTIAGKVYNTTVTA</sequence>
<accession>A0AA48W7T1</accession>
<comment type="similarity">
    <text evidence="1 4">Belongs to the glycosyl hydrolase 28 family.</text>
</comment>
<dbReference type="InterPro" id="IPR006626">
    <property type="entry name" value="PbH1"/>
</dbReference>
<dbReference type="PROSITE" id="PS51318">
    <property type="entry name" value="TAT"/>
    <property type="match status" value="1"/>
</dbReference>
<protein>
    <submittedName>
        <fullName evidence="6">Glycoside hydrolase family 28 protein</fullName>
    </submittedName>
</protein>
<dbReference type="InterPro" id="IPR012334">
    <property type="entry name" value="Pectin_lyas_fold"/>
</dbReference>
<evidence type="ECO:0000313" key="6">
    <source>
        <dbReference type="EMBL" id="QPI47921.1"/>
    </source>
</evidence>
<name>A0AA48W7T1_9BURK</name>
<dbReference type="Proteomes" id="UP000662888">
    <property type="component" value="Chromosome"/>
</dbReference>
<dbReference type="SUPFAM" id="SSF51126">
    <property type="entry name" value="Pectin lyase-like"/>
    <property type="match status" value="1"/>
</dbReference>
<keyword evidence="2 4" id="KW-0378">Hydrolase</keyword>
<dbReference type="RefSeq" id="WP_206087573.1">
    <property type="nucleotide sequence ID" value="NZ_CP065053.1"/>
</dbReference>
<feature type="chain" id="PRO_5045428447" evidence="5">
    <location>
        <begin position="35"/>
        <end position="606"/>
    </location>
</feature>
<dbReference type="PANTHER" id="PTHR31339:SF86">
    <property type="entry name" value="PECTATE LYASE SUPERFAMILY PROTEIN DOMAIN-CONTAINING PROTEIN"/>
    <property type="match status" value="1"/>
</dbReference>